<protein>
    <recommendedName>
        <fullName evidence="5">DUF2029 domain-containing protein</fullName>
    </recommendedName>
</protein>
<sequence length="711" mass="76583">MTRDDAADGERAAQHEDEAHAADATPAEGGVEAQAEADAAAEATSPRTASDVDAAAATPATATATREREPWQPGRVGRALDRAQGRVGSVLGRAGGAVGGSVVGRWFRRTEQPGVVDWLLLGALALLAFVTFLYGDVRATYEHSMNFLDAVFTGRLQDFYQIAIDNNSFGHPAVYDVPVYLVFGIWNLPTYLIHQLTGFDYLNSMPAQLWLKAMMVFFLVLAAKTVVDIARTAGMTRQRARWVGFFLLSSMAAFVPVLVIVQYDIVSVALMLLGIHAYMRGRTRSFLLWFLAANTMKLFAVFVFVPLILLREKRLIPAAAQIVVGMLGLVACRLLYRGDLAYAISTGGFTDDMIDRLTISGFDWHSGITVPAFVVIMVCLVAFAYLKRITSDRERIAFAIYIPLVAFLSFCVLVPLNPYWITLVAPFAVLIIFLNPRFLVFNTLVETATGMVLLVTYGLVGFSMYNAGIFDDLLLGELVAPAASPRWSTLQSLLSGAGLGEYAPFLVGFLVAALILTLVVNYPRRAFVLGMPNVERVPRTIVLVRLGAIAAFLGLLFAMYLAPARPVAYSSTSGTPVANPTDLLVEGNVVEQELEFDDALEVSSLEVGFDAQVSWLNTAAVTVELLGPDGASVYTGSAPVNTLGVGVTAFDTGDLVLDAGETYTLRLTAGQSDAGGQLLVQLNPEQDSFVTTSNGLEVPGDVVLVLDGAVR</sequence>
<accession>A0ABN3AJK3</accession>
<feature type="compositionally biased region" description="Basic and acidic residues" evidence="1">
    <location>
        <begin position="1"/>
        <end position="21"/>
    </location>
</feature>
<evidence type="ECO:0000313" key="4">
    <source>
        <dbReference type="Proteomes" id="UP001501599"/>
    </source>
</evidence>
<keyword evidence="2" id="KW-0472">Membrane</keyword>
<keyword evidence="2" id="KW-1133">Transmembrane helix</keyword>
<feature type="transmembrane region" description="Helical" evidence="2">
    <location>
        <begin position="286"/>
        <end position="308"/>
    </location>
</feature>
<gene>
    <name evidence="3" type="ORF">GCM10009846_03380</name>
</gene>
<feature type="compositionally biased region" description="Low complexity" evidence="1">
    <location>
        <begin position="22"/>
        <end position="43"/>
    </location>
</feature>
<feature type="transmembrane region" description="Helical" evidence="2">
    <location>
        <begin position="115"/>
        <end position="135"/>
    </location>
</feature>
<feature type="transmembrane region" description="Helical" evidence="2">
    <location>
        <begin position="364"/>
        <end position="386"/>
    </location>
</feature>
<feature type="region of interest" description="Disordered" evidence="1">
    <location>
        <begin position="1"/>
        <end position="79"/>
    </location>
</feature>
<feature type="compositionally biased region" description="Low complexity" evidence="1">
    <location>
        <begin position="54"/>
        <end position="64"/>
    </location>
</feature>
<proteinExistence type="predicted"/>
<feature type="transmembrane region" description="Helical" evidence="2">
    <location>
        <begin position="542"/>
        <end position="562"/>
    </location>
</feature>
<keyword evidence="2" id="KW-0812">Transmembrane</keyword>
<reference evidence="3 4" key="1">
    <citation type="journal article" date="2019" name="Int. J. Syst. Evol. Microbiol.">
        <title>The Global Catalogue of Microorganisms (GCM) 10K type strain sequencing project: providing services to taxonomists for standard genome sequencing and annotation.</title>
        <authorList>
            <consortium name="The Broad Institute Genomics Platform"/>
            <consortium name="The Broad Institute Genome Sequencing Center for Infectious Disease"/>
            <person name="Wu L."/>
            <person name="Ma J."/>
        </authorList>
    </citation>
    <scope>NUCLEOTIDE SEQUENCE [LARGE SCALE GENOMIC DNA]</scope>
    <source>
        <strain evidence="3 4">JCM 16026</strain>
    </source>
</reference>
<name>A0ABN3AJK3_9MICO</name>
<dbReference type="EMBL" id="BAAAQT010000001">
    <property type="protein sequence ID" value="GAA2171022.1"/>
    <property type="molecule type" value="Genomic_DNA"/>
</dbReference>
<dbReference type="Proteomes" id="UP001501599">
    <property type="component" value="Unassembled WGS sequence"/>
</dbReference>
<feature type="transmembrane region" description="Helical" evidence="2">
    <location>
        <begin position="315"/>
        <end position="336"/>
    </location>
</feature>
<feature type="transmembrane region" description="Helical" evidence="2">
    <location>
        <begin position="209"/>
        <end position="230"/>
    </location>
</feature>
<organism evidence="3 4">
    <name type="scientific">Agrococcus versicolor</name>
    <dbReference type="NCBI Taxonomy" id="501482"/>
    <lineage>
        <taxon>Bacteria</taxon>
        <taxon>Bacillati</taxon>
        <taxon>Actinomycetota</taxon>
        <taxon>Actinomycetes</taxon>
        <taxon>Micrococcales</taxon>
        <taxon>Microbacteriaceae</taxon>
        <taxon>Agrococcus</taxon>
    </lineage>
</organism>
<keyword evidence="4" id="KW-1185">Reference proteome</keyword>
<feature type="transmembrane region" description="Helical" evidence="2">
    <location>
        <begin position="452"/>
        <end position="470"/>
    </location>
</feature>
<evidence type="ECO:0000256" key="1">
    <source>
        <dbReference type="SAM" id="MobiDB-lite"/>
    </source>
</evidence>
<comment type="caution">
    <text evidence="3">The sequence shown here is derived from an EMBL/GenBank/DDBJ whole genome shotgun (WGS) entry which is preliminary data.</text>
</comment>
<feature type="transmembrane region" description="Helical" evidence="2">
    <location>
        <begin position="398"/>
        <end position="415"/>
    </location>
</feature>
<feature type="transmembrane region" description="Helical" evidence="2">
    <location>
        <begin position="242"/>
        <end position="266"/>
    </location>
</feature>
<feature type="transmembrane region" description="Helical" evidence="2">
    <location>
        <begin position="502"/>
        <end position="522"/>
    </location>
</feature>
<evidence type="ECO:0008006" key="5">
    <source>
        <dbReference type="Google" id="ProtNLM"/>
    </source>
</evidence>
<evidence type="ECO:0000313" key="3">
    <source>
        <dbReference type="EMBL" id="GAA2171022.1"/>
    </source>
</evidence>
<feature type="transmembrane region" description="Helical" evidence="2">
    <location>
        <begin position="421"/>
        <end position="440"/>
    </location>
</feature>
<evidence type="ECO:0000256" key="2">
    <source>
        <dbReference type="SAM" id="Phobius"/>
    </source>
</evidence>
<dbReference type="RefSeq" id="WP_344339646.1">
    <property type="nucleotide sequence ID" value="NZ_BAAAQT010000001.1"/>
</dbReference>